<gene>
    <name evidence="3" type="ORF">ELH40_12655</name>
</gene>
<sequence length="341" mass="34756">MQNAYSEHAGTIQSLVRALVIAEKTGEPLSDVADRLRMPAPAQRILKAAVGAGSLGDPAWAGQLADMAAASSAFLQALGGRSAFGALLDQGILTRAPLHSRVGAVAEGVVGAVSGEGEARPVSRMSLTGDALAAQQADAIIVLSREVVENSSAASQAFVSRQLRRAVARALDVGALNTLITSATPTFAATDNHAADLKQLLDTVNSGEGRLAWIAAPDVANSISLLNDGRGGASPEGLSEFLGLPFAVSPGLAAGTLVLLDGDRILADIESLGVDVSRFTTLQMNDEPTMDAITPTGTSTVSLWQTNSVAVKISALFGVTAGTPDALAVLTGIEWPTIVSG</sequence>
<evidence type="ECO:0000313" key="4">
    <source>
        <dbReference type="Proteomes" id="UP000294215"/>
    </source>
</evidence>
<dbReference type="Proteomes" id="UP000294215">
    <property type="component" value="Unassembled WGS sequence"/>
</dbReference>
<protein>
    <submittedName>
        <fullName evidence="3">Phage major capsid protein</fullName>
    </submittedName>
</protein>
<name>A0AB38I4L9_9HYPH</name>
<organism evidence="3 4">
    <name type="scientific">Rhizobium ruizarguesonis</name>
    <dbReference type="NCBI Taxonomy" id="2081791"/>
    <lineage>
        <taxon>Bacteria</taxon>
        <taxon>Pseudomonadati</taxon>
        <taxon>Pseudomonadota</taxon>
        <taxon>Alphaproteobacteria</taxon>
        <taxon>Hyphomicrobiales</taxon>
        <taxon>Rhizobiaceae</taxon>
        <taxon>Rhizobium/Agrobacterium group</taxon>
        <taxon>Rhizobium</taxon>
    </lineage>
</organism>
<dbReference type="InterPro" id="IPR024455">
    <property type="entry name" value="Phage_capsid"/>
</dbReference>
<reference evidence="3 4" key="1">
    <citation type="submission" date="2019-02" db="EMBL/GenBank/DDBJ databases">
        <title>The genomic architecture of introgression among sibling species of bacteria.</title>
        <authorList>
            <person name="Cavassim M.I.A."/>
            <person name="Moeskjaer S."/>
            <person name="Moslemi C."/>
            <person name="Fields B."/>
            <person name="Bachmann A."/>
            <person name="Vilhjalmsson B."/>
            <person name="Schierup M.H."/>
            <person name="Young J.P.W."/>
            <person name="Andersen S.U."/>
        </authorList>
    </citation>
    <scope>NUCLEOTIDE SEQUENCE [LARGE SCALE GENOMIC DNA]</scope>
    <source>
        <strain evidence="3 4">SM92</strain>
    </source>
</reference>
<dbReference type="AlphaFoldDB" id="A0AB38I4L9"/>
<evidence type="ECO:0000259" key="2">
    <source>
        <dbReference type="Pfam" id="PF05065"/>
    </source>
</evidence>
<dbReference type="SUPFAM" id="SSF56563">
    <property type="entry name" value="Major capsid protein gp5"/>
    <property type="match status" value="1"/>
</dbReference>
<evidence type="ECO:0000313" key="3">
    <source>
        <dbReference type="EMBL" id="TBC15712.1"/>
    </source>
</evidence>
<dbReference type="Pfam" id="PF05065">
    <property type="entry name" value="Phage_capsid"/>
    <property type="match status" value="1"/>
</dbReference>
<accession>A0AB38I4L9</accession>
<feature type="domain" description="Phage capsid-like C-terminal" evidence="2">
    <location>
        <begin position="109"/>
        <end position="328"/>
    </location>
</feature>
<dbReference type="RefSeq" id="WP_130700105.1">
    <property type="nucleotide sequence ID" value="NZ_CP140840.1"/>
</dbReference>
<comment type="subcellular location">
    <subcellularLocation>
        <location evidence="1">Virion</location>
    </subcellularLocation>
</comment>
<dbReference type="EMBL" id="SIMR01000001">
    <property type="protein sequence ID" value="TBC15712.1"/>
    <property type="molecule type" value="Genomic_DNA"/>
</dbReference>
<comment type="caution">
    <text evidence="3">The sequence shown here is derived from an EMBL/GenBank/DDBJ whole genome shotgun (WGS) entry which is preliminary data.</text>
</comment>
<dbReference type="NCBIfam" id="TIGR01554">
    <property type="entry name" value="major_cap_HK97"/>
    <property type="match status" value="1"/>
</dbReference>
<evidence type="ECO:0000256" key="1">
    <source>
        <dbReference type="ARBA" id="ARBA00004328"/>
    </source>
</evidence>
<proteinExistence type="predicted"/>
<dbReference type="InterPro" id="IPR054612">
    <property type="entry name" value="Phage_capsid-like_C"/>
</dbReference>